<dbReference type="InterPro" id="IPR007110">
    <property type="entry name" value="Ig-like_dom"/>
</dbReference>
<dbReference type="PROSITE" id="PS50853">
    <property type="entry name" value="FN3"/>
    <property type="match status" value="2"/>
</dbReference>
<dbReference type="InterPro" id="IPR003961">
    <property type="entry name" value="FN3_dom"/>
</dbReference>
<protein>
    <submittedName>
        <fullName evidence="5">Titin (Trinotate prediction)</fullName>
    </submittedName>
</protein>
<dbReference type="CDD" id="cd00063">
    <property type="entry name" value="FN3"/>
    <property type="match status" value="2"/>
</dbReference>
<dbReference type="InterPro" id="IPR050964">
    <property type="entry name" value="Striated_Muscle_Regulatory"/>
</dbReference>
<accession>A0A6G3MDU5</accession>
<feature type="domain" description="Fibronectin type-III" evidence="4">
    <location>
        <begin position="99"/>
        <end position="190"/>
    </location>
</feature>
<dbReference type="PANTHER" id="PTHR13817:SF166">
    <property type="entry name" value="NEURONAL IGCAM-RELATED"/>
    <property type="match status" value="1"/>
</dbReference>
<dbReference type="Pfam" id="PF00041">
    <property type="entry name" value="fn3"/>
    <property type="match status" value="1"/>
</dbReference>
<evidence type="ECO:0000259" key="3">
    <source>
        <dbReference type="PROSITE" id="PS50835"/>
    </source>
</evidence>
<evidence type="ECO:0000313" key="5">
    <source>
        <dbReference type="EMBL" id="NDJ92169.1"/>
    </source>
</evidence>
<keyword evidence="2" id="KW-0472">Membrane</keyword>
<evidence type="ECO:0000259" key="4">
    <source>
        <dbReference type="PROSITE" id="PS50853"/>
    </source>
</evidence>
<dbReference type="SUPFAM" id="SSF49265">
    <property type="entry name" value="Fibronectin type III"/>
    <property type="match status" value="1"/>
</dbReference>
<organism evidence="5">
    <name type="scientific">Henneguya salminicola</name>
    <name type="common">Myxosporean</name>
    <dbReference type="NCBI Taxonomy" id="69463"/>
    <lineage>
        <taxon>Eukaryota</taxon>
        <taxon>Metazoa</taxon>
        <taxon>Cnidaria</taxon>
        <taxon>Myxozoa</taxon>
        <taxon>Myxosporea</taxon>
        <taxon>Bivalvulida</taxon>
        <taxon>Platysporina</taxon>
        <taxon>Myxobolidae</taxon>
        <taxon>Henneguya</taxon>
    </lineage>
</organism>
<keyword evidence="2" id="KW-1133">Transmembrane helix</keyword>
<dbReference type="PROSITE" id="PS50835">
    <property type="entry name" value="IG_LIKE"/>
    <property type="match status" value="1"/>
</dbReference>
<proteinExistence type="predicted"/>
<dbReference type="EMBL" id="GHBP01000170">
    <property type="protein sequence ID" value="NDJ92169.1"/>
    <property type="molecule type" value="Transcribed_RNA"/>
</dbReference>
<dbReference type="Gene3D" id="2.60.40.10">
    <property type="entry name" value="Immunoglobulins"/>
    <property type="match status" value="3"/>
</dbReference>
<keyword evidence="1" id="KW-0677">Repeat</keyword>
<name>A0A6G3MDU5_HENSL</name>
<sequence length="586" mass="67232">MDLKKSSKIVVVTENRKIITLRCVVNGYPYADIKFVKQNLTFTPNSVSVSQKNIDRLEALLKLTIESQSQVGNYTCIATNTLGTSTLDIMVKYMDIPLPPRNVHILELDTTSVRIGWDISASQALRDTYSFLATIWDNNHVFTQSIQIFEEYAIFTALTRGKKYYFSVRASNIAGWSLPSNTIIFNTPNVGRPSAPLVLNRQIFLPTSDFRLYWTGPMDNGGDSIITYTVRKCIWNIERITFDMDCETFRGVRSNEIYFNGLIAFQLYDFYVSAVNSIQNSEEARFQVFSGPNSFIGTPGGTSPEVITILILLFTILFILLMDILLFLCLRTGVLYWLITCCLFKKSRIEEEQIPLRRDSMGPIKTITETVPMNTEFSKIYQKDTERIENNNYLEVEDHMYQEICEDNVRKYNPIIISNERQKTLENKNSPENVQYSIAEDRQKSDRENYNMGFPLNKAALSENRNTQGNRYNKESSMNINTYDRDKGGEKIRLLQGEERGGKTNLKPSKYSNTISTKNNAEEIKFGERDYPVRTFTLTPEELQNKAKILTKNINIPSNEGKGTIVNFDSMSKKNLPKITRQTNLE</sequence>
<reference evidence="5" key="1">
    <citation type="submission" date="2018-11" db="EMBL/GenBank/DDBJ databases">
        <title>Henneguya salminicola genome and transcriptome.</title>
        <authorList>
            <person name="Yahalomi D."/>
            <person name="Atkinson S.D."/>
            <person name="Neuhof M."/>
            <person name="Chang E.S."/>
            <person name="Philippe H."/>
            <person name="Cartwright P."/>
            <person name="Bartholomew J.L."/>
            <person name="Huchon D."/>
        </authorList>
    </citation>
    <scope>NUCLEOTIDE SEQUENCE</scope>
    <source>
        <strain evidence="5">Hz1</strain>
        <tissue evidence="5">Whole</tissue>
    </source>
</reference>
<evidence type="ECO:0000256" key="2">
    <source>
        <dbReference type="SAM" id="Phobius"/>
    </source>
</evidence>
<dbReference type="InterPro" id="IPR036116">
    <property type="entry name" value="FN3_sf"/>
</dbReference>
<keyword evidence="2" id="KW-0812">Transmembrane</keyword>
<dbReference type="PANTHER" id="PTHR13817">
    <property type="entry name" value="TITIN"/>
    <property type="match status" value="1"/>
</dbReference>
<dbReference type="Pfam" id="PF13927">
    <property type="entry name" value="Ig_3"/>
    <property type="match status" value="1"/>
</dbReference>
<dbReference type="InterPro" id="IPR036179">
    <property type="entry name" value="Ig-like_dom_sf"/>
</dbReference>
<feature type="domain" description="Ig-like" evidence="3">
    <location>
        <begin position="1"/>
        <end position="88"/>
    </location>
</feature>
<feature type="domain" description="Fibronectin type-III" evidence="4">
    <location>
        <begin position="192"/>
        <end position="294"/>
    </location>
</feature>
<dbReference type="InterPro" id="IPR013783">
    <property type="entry name" value="Ig-like_fold"/>
</dbReference>
<evidence type="ECO:0000256" key="1">
    <source>
        <dbReference type="ARBA" id="ARBA00022737"/>
    </source>
</evidence>
<dbReference type="SUPFAM" id="SSF48726">
    <property type="entry name" value="Immunoglobulin"/>
    <property type="match status" value="1"/>
</dbReference>
<dbReference type="SMART" id="SM00060">
    <property type="entry name" value="FN3"/>
    <property type="match status" value="2"/>
</dbReference>
<dbReference type="AlphaFoldDB" id="A0A6G3MDU5"/>
<feature type="transmembrane region" description="Helical" evidence="2">
    <location>
        <begin position="306"/>
        <end position="339"/>
    </location>
</feature>